<evidence type="ECO:0000313" key="2">
    <source>
        <dbReference type="Proteomes" id="UP001054945"/>
    </source>
</evidence>
<accession>A0AAV4XXV2</accession>
<keyword evidence="2" id="KW-1185">Reference proteome</keyword>
<reference evidence="1 2" key="1">
    <citation type="submission" date="2021-06" db="EMBL/GenBank/DDBJ databases">
        <title>Caerostris extrusa draft genome.</title>
        <authorList>
            <person name="Kono N."/>
            <person name="Arakawa K."/>
        </authorList>
    </citation>
    <scope>NUCLEOTIDE SEQUENCE [LARGE SCALE GENOMIC DNA]</scope>
</reference>
<proteinExistence type="predicted"/>
<organism evidence="1 2">
    <name type="scientific">Caerostris extrusa</name>
    <name type="common">Bark spider</name>
    <name type="synonym">Caerostris bankana</name>
    <dbReference type="NCBI Taxonomy" id="172846"/>
    <lineage>
        <taxon>Eukaryota</taxon>
        <taxon>Metazoa</taxon>
        <taxon>Ecdysozoa</taxon>
        <taxon>Arthropoda</taxon>
        <taxon>Chelicerata</taxon>
        <taxon>Arachnida</taxon>
        <taxon>Araneae</taxon>
        <taxon>Araneomorphae</taxon>
        <taxon>Entelegynae</taxon>
        <taxon>Araneoidea</taxon>
        <taxon>Araneidae</taxon>
        <taxon>Caerostris</taxon>
    </lineage>
</organism>
<dbReference type="EMBL" id="BPLR01001097">
    <property type="protein sequence ID" value="GIY99926.1"/>
    <property type="molecule type" value="Genomic_DNA"/>
</dbReference>
<sequence length="77" mass="8373">MICFTTHLDRVSVEVRLLQRKALKAPPLIRAAAKWGVVPEKVLGNWTDVDDVVINISVEGEDTLSTFVSGALKLGAL</sequence>
<comment type="caution">
    <text evidence="1">The sequence shown here is derived from an EMBL/GenBank/DDBJ whole genome shotgun (WGS) entry which is preliminary data.</text>
</comment>
<protein>
    <submittedName>
        <fullName evidence="1">Uncharacterized protein</fullName>
    </submittedName>
</protein>
<gene>
    <name evidence="1" type="ORF">CEXT_122321</name>
</gene>
<dbReference type="AlphaFoldDB" id="A0AAV4XXV2"/>
<name>A0AAV4XXV2_CAEEX</name>
<evidence type="ECO:0000313" key="1">
    <source>
        <dbReference type="EMBL" id="GIY99926.1"/>
    </source>
</evidence>
<dbReference type="Proteomes" id="UP001054945">
    <property type="component" value="Unassembled WGS sequence"/>
</dbReference>